<reference evidence="1 2" key="1">
    <citation type="submission" date="2009-01" db="EMBL/GenBank/DDBJ databases">
        <authorList>
            <person name="Fulton L."/>
            <person name="Clifton S."/>
            <person name="Fulton B."/>
            <person name="Xu J."/>
            <person name="Minx P."/>
            <person name="Pepin K.H."/>
            <person name="Johnson M."/>
            <person name="Bhonagiri V."/>
            <person name="Nash W.E."/>
            <person name="Mardis E.R."/>
            <person name="Wilson R.K."/>
        </authorList>
    </citation>
    <scope>NUCLEOTIDE SEQUENCE [LARGE SCALE GENOMIC DNA]</scope>
    <source>
        <strain evidence="1 2">DSM 3353</strain>
    </source>
</reference>
<evidence type="ECO:0000313" key="2">
    <source>
        <dbReference type="Proteomes" id="UP000003174"/>
    </source>
</evidence>
<name>C0EXD9_9FIRM</name>
<dbReference type="EMBL" id="ACEP01000093">
    <property type="protein sequence ID" value="EEG36080.1"/>
    <property type="molecule type" value="Genomic_DNA"/>
</dbReference>
<organism evidence="1 2">
    <name type="scientific">Anaerobutyricum hallii DSM 3353</name>
    <dbReference type="NCBI Taxonomy" id="411469"/>
    <lineage>
        <taxon>Bacteria</taxon>
        <taxon>Bacillati</taxon>
        <taxon>Bacillota</taxon>
        <taxon>Clostridia</taxon>
        <taxon>Lachnospirales</taxon>
        <taxon>Lachnospiraceae</taxon>
        <taxon>Anaerobutyricum</taxon>
    </lineage>
</organism>
<protein>
    <submittedName>
        <fullName evidence="1">Uncharacterized protein</fullName>
    </submittedName>
</protein>
<sequence>MLRTGQNADCQVGHGGQCEQQIQADINYLAQKYLKKYRN</sequence>
<proteinExistence type="predicted"/>
<comment type="caution">
    <text evidence="1">The sequence shown here is derived from an EMBL/GenBank/DDBJ whole genome shotgun (WGS) entry which is preliminary data.</text>
</comment>
<dbReference type="Proteomes" id="UP000003174">
    <property type="component" value="Unassembled WGS sequence"/>
</dbReference>
<evidence type="ECO:0000313" key="1">
    <source>
        <dbReference type="EMBL" id="EEG36080.1"/>
    </source>
</evidence>
<accession>C0EXD9</accession>
<dbReference type="AlphaFoldDB" id="C0EXD9"/>
<gene>
    <name evidence="1" type="ORF">EUBHAL_02081</name>
</gene>
<reference evidence="1 2" key="2">
    <citation type="submission" date="2009-02" db="EMBL/GenBank/DDBJ databases">
        <title>Draft genome sequence of Eubacterium hallii (DSM 3353).</title>
        <authorList>
            <person name="Sudarsanam P."/>
            <person name="Ley R."/>
            <person name="Guruge J."/>
            <person name="Turnbaugh P.J."/>
            <person name="Mahowald M."/>
            <person name="Liep D."/>
            <person name="Gordon J."/>
        </authorList>
    </citation>
    <scope>NUCLEOTIDE SEQUENCE [LARGE SCALE GENOMIC DNA]</scope>
    <source>
        <strain evidence="1 2">DSM 3353</strain>
    </source>
</reference>